<dbReference type="InterPro" id="IPR033788">
    <property type="entry name" value="VbhA-like"/>
</dbReference>
<evidence type="ECO:0000256" key="1">
    <source>
        <dbReference type="SAM" id="Phobius"/>
    </source>
</evidence>
<dbReference type="InterPro" id="IPR018649">
    <property type="entry name" value="SHOCT"/>
</dbReference>
<dbReference type="Pfam" id="PF09851">
    <property type="entry name" value="SHOCT"/>
    <property type="match status" value="1"/>
</dbReference>
<proteinExistence type="predicted"/>
<feature type="transmembrane region" description="Helical" evidence="1">
    <location>
        <begin position="12"/>
        <end position="37"/>
    </location>
</feature>
<dbReference type="CDD" id="cd11586">
    <property type="entry name" value="VbhA_like"/>
    <property type="match status" value="1"/>
</dbReference>
<keyword evidence="1" id="KW-1133">Transmembrane helix</keyword>
<evidence type="ECO:0000259" key="2">
    <source>
        <dbReference type="Pfam" id="PF09851"/>
    </source>
</evidence>
<organism evidence="3">
    <name type="scientific">bioreactor metagenome</name>
    <dbReference type="NCBI Taxonomy" id="1076179"/>
    <lineage>
        <taxon>unclassified sequences</taxon>
        <taxon>metagenomes</taxon>
        <taxon>ecological metagenomes</taxon>
    </lineage>
</organism>
<protein>
    <recommendedName>
        <fullName evidence="2">SHOCT domain-containing protein</fullName>
    </recommendedName>
</protein>
<keyword evidence="1" id="KW-0472">Membrane</keyword>
<feature type="domain" description="SHOCT" evidence="2">
    <location>
        <begin position="56"/>
        <end position="76"/>
    </location>
</feature>
<reference evidence="3" key="1">
    <citation type="submission" date="2019-08" db="EMBL/GenBank/DDBJ databases">
        <authorList>
            <person name="Kucharzyk K."/>
            <person name="Murdoch R.W."/>
            <person name="Higgins S."/>
            <person name="Loffler F."/>
        </authorList>
    </citation>
    <scope>NUCLEOTIDE SEQUENCE</scope>
</reference>
<gene>
    <name evidence="3" type="ORF">SDC9_90269</name>
</gene>
<evidence type="ECO:0000313" key="3">
    <source>
        <dbReference type="EMBL" id="MPM43592.1"/>
    </source>
</evidence>
<dbReference type="EMBL" id="VSSQ01010163">
    <property type="protein sequence ID" value="MPM43592.1"/>
    <property type="molecule type" value="Genomic_DNA"/>
</dbReference>
<accession>A0A644ZRW7</accession>
<dbReference type="AlphaFoldDB" id="A0A644ZRW7"/>
<comment type="caution">
    <text evidence="3">The sequence shown here is derived from an EMBL/GenBank/DDBJ whole genome shotgun (WGS) entry which is preliminary data.</text>
</comment>
<name>A0A644ZRW7_9ZZZZ</name>
<sequence>MMMGYWYGGLGWIGMLINLVISVVLIIGVIFLVIWIVKRLSNNNSEREFNNTTLSAVDIAKERYAKGEITREEFQKLLVDLGTR</sequence>
<keyword evidence="1" id="KW-0812">Transmembrane</keyword>